<protein>
    <submittedName>
        <fullName evidence="2">Uncharacterized protein</fullName>
    </submittedName>
</protein>
<dbReference type="AlphaFoldDB" id="A0A0H2M6D2"/>
<keyword evidence="1" id="KW-1133">Transmembrane helix</keyword>
<feature type="transmembrane region" description="Helical" evidence="1">
    <location>
        <begin position="5"/>
        <end position="22"/>
    </location>
</feature>
<evidence type="ECO:0000313" key="3">
    <source>
        <dbReference type="Proteomes" id="UP000035170"/>
    </source>
</evidence>
<proteinExistence type="predicted"/>
<accession>A0A0H2M6D2</accession>
<name>A0A0H2M6D2_VARPD</name>
<dbReference type="EMBL" id="JZWI01000005">
    <property type="protein sequence ID" value="KLN57959.1"/>
    <property type="molecule type" value="Genomic_DNA"/>
</dbReference>
<comment type="caution">
    <text evidence="2">The sequence shown here is derived from an EMBL/GenBank/DDBJ whole genome shotgun (WGS) entry which is preliminary data.</text>
</comment>
<evidence type="ECO:0000313" key="2">
    <source>
        <dbReference type="EMBL" id="KLN57959.1"/>
    </source>
</evidence>
<dbReference type="RefSeq" id="WP_021007123.1">
    <property type="nucleotide sequence ID" value="NZ_JZWI01000005.1"/>
</dbReference>
<reference evidence="2 3" key="1">
    <citation type="submission" date="2015-03" db="EMBL/GenBank/DDBJ databases">
        <title>Genome sequence of Variovorax paradoxus TBEA6.</title>
        <authorList>
            <person name="Poehlein A."/>
            <person name="Schuldes J."/>
            <person name="Wuebbeler J.H."/>
            <person name="Hiessl S."/>
            <person name="Steinbuechel A."/>
            <person name="Daniel R."/>
        </authorList>
    </citation>
    <scope>NUCLEOTIDE SEQUENCE [LARGE SCALE GENOMIC DNA]</scope>
    <source>
        <strain evidence="2 3">TBEA6</strain>
    </source>
</reference>
<dbReference type="PATRIC" id="fig|34073.19.peg.985"/>
<organism evidence="2 3">
    <name type="scientific">Variovorax paradoxus</name>
    <dbReference type="NCBI Taxonomy" id="34073"/>
    <lineage>
        <taxon>Bacteria</taxon>
        <taxon>Pseudomonadati</taxon>
        <taxon>Pseudomonadota</taxon>
        <taxon>Betaproteobacteria</taxon>
        <taxon>Burkholderiales</taxon>
        <taxon>Comamonadaceae</taxon>
        <taxon>Variovorax</taxon>
    </lineage>
</organism>
<gene>
    <name evidence="2" type="ORF">VPARA_09710</name>
</gene>
<evidence type="ECO:0000256" key="1">
    <source>
        <dbReference type="SAM" id="Phobius"/>
    </source>
</evidence>
<keyword evidence="1" id="KW-0472">Membrane</keyword>
<keyword evidence="1" id="KW-0812">Transmembrane</keyword>
<feature type="transmembrane region" description="Helical" evidence="1">
    <location>
        <begin position="28"/>
        <end position="45"/>
    </location>
</feature>
<keyword evidence="3" id="KW-1185">Reference proteome</keyword>
<dbReference type="Proteomes" id="UP000035170">
    <property type="component" value="Unassembled WGS sequence"/>
</dbReference>
<sequence length="69" mass="7422">MHLKSLLITALLLVAGGLFWWWAFDGGFIAVIVAIGLGAVLFLALRGNKSIKDELDAQVPDKDPGNKES</sequence>